<dbReference type="RefSeq" id="WP_115151800.1">
    <property type="nucleotide sequence ID" value="NZ_UGPP01000001.1"/>
</dbReference>
<proteinExistence type="predicted"/>
<feature type="compositionally biased region" description="Pro residues" evidence="2">
    <location>
        <begin position="620"/>
        <end position="643"/>
    </location>
</feature>
<dbReference type="NCBIfam" id="TIGR01760">
    <property type="entry name" value="tape_meas_TP901"/>
    <property type="match status" value="1"/>
</dbReference>
<reference evidence="4 5" key="1">
    <citation type="submission" date="2018-06" db="EMBL/GenBank/DDBJ databases">
        <authorList>
            <consortium name="Pathogen Informatics"/>
            <person name="Doyle S."/>
        </authorList>
    </citation>
    <scope>NUCLEOTIDE SEQUENCE [LARGE SCALE GENOMIC DNA]</scope>
    <source>
        <strain evidence="4 5">NCTC10571</strain>
    </source>
</reference>
<dbReference type="PANTHER" id="PTHR37813">
    <property type="entry name" value="FELS-2 PROPHAGE PROTEIN"/>
    <property type="match status" value="1"/>
</dbReference>
<protein>
    <submittedName>
        <fullName evidence="4">Phage tail tape measure protein, TP901 family, core region</fullName>
    </submittedName>
</protein>
<evidence type="ECO:0000313" key="4">
    <source>
        <dbReference type="EMBL" id="STY71476.1"/>
    </source>
</evidence>
<evidence type="ECO:0000313" key="5">
    <source>
        <dbReference type="Proteomes" id="UP000255234"/>
    </source>
</evidence>
<accession>A0A378NUC9</accession>
<dbReference type="InterPro" id="IPR010090">
    <property type="entry name" value="Phage_tape_meas"/>
</dbReference>
<name>A0A378NUC9_9FIRM</name>
<feature type="domain" description="Phage tail tape measure protein" evidence="3">
    <location>
        <begin position="219"/>
        <end position="422"/>
    </location>
</feature>
<dbReference type="AlphaFoldDB" id="A0A378NUC9"/>
<evidence type="ECO:0000256" key="2">
    <source>
        <dbReference type="SAM" id="MobiDB-lite"/>
    </source>
</evidence>
<evidence type="ECO:0000259" key="3">
    <source>
        <dbReference type="Pfam" id="PF10145"/>
    </source>
</evidence>
<feature type="region of interest" description="Disordered" evidence="2">
    <location>
        <begin position="615"/>
        <end position="645"/>
    </location>
</feature>
<dbReference type="Pfam" id="PF10145">
    <property type="entry name" value="PhageMin_Tail"/>
    <property type="match status" value="1"/>
</dbReference>
<evidence type="ECO:0000256" key="1">
    <source>
        <dbReference type="ARBA" id="ARBA00022612"/>
    </source>
</evidence>
<organism evidence="4 5">
    <name type="scientific">Megamonas hypermegale</name>
    <dbReference type="NCBI Taxonomy" id="158847"/>
    <lineage>
        <taxon>Bacteria</taxon>
        <taxon>Bacillati</taxon>
        <taxon>Bacillota</taxon>
        <taxon>Negativicutes</taxon>
        <taxon>Selenomonadales</taxon>
        <taxon>Selenomonadaceae</taxon>
        <taxon>Megamonas</taxon>
    </lineage>
</organism>
<dbReference type="Proteomes" id="UP000255234">
    <property type="component" value="Unassembled WGS sequence"/>
</dbReference>
<dbReference type="EMBL" id="UGPP01000001">
    <property type="protein sequence ID" value="STY71476.1"/>
    <property type="molecule type" value="Genomic_DNA"/>
</dbReference>
<dbReference type="PANTHER" id="PTHR37813:SF1">
    <property type="entry name" value="FELS-2 PROPHAGE PROTEIN"/>
    <property type="match status" value="1"/>
</dbReference>
<gene>
    <name evidence="4" type="ORF">NCTC10571_01632</name>
</gene>
<sequence length="1100" mass="116053">MADDARLTARLEAKDNMTATIVRSKKALKDLQGQAQATSKTTDGIVKSSARAGEGLKELAQNADKAKTALGGIKNSSVSVSVRDMVTSPLSSIKSGLGSIAGKSYSVGIHAKDSATDTILKVKSELSGIMGKTYTAILNVKTNTNPMNSMGNTLNEFTNGMLMPTSMQMAGAAGIGYGVYDTIKTSMDFDAQLSAIKSLTPKEGLDGMSRDDVMVQVRARAKELGQATAFGNKEVAQGMTELIKAGISLKDVLGDASEAALNLATAGDLALPEAAEIMSTAMNTFGVKDATHAANILAGAANASATSVHEMKYSLSAVGIVAKKAGMDFDEVNTALALMASRGLKGSDAGTSLKSMLQQIEPATKPAVAAFERLGLLKDGKNQFYNEKGQLRSLGEIADILHESTQGLTEQELNSLYKDAFGSDGIRAAQVLGEFTSKSVKDMYDEMTKVTAKEQSETMLDNLKGDIEQLGGAWENFQDTLMEGSATGGLRSLVKEITELVLDANKLFENGFTFWGTFDFLTKPFRDAFSKMIQMDGMGSVAAGAGLFIGFIAGAKKFYNIVAKSVQSVKNLIDIAKGIPKDLPGSVPNNLPTNLPGQTVKDIILNAQNVYVNGKNQPGETPPVVPNEPSAPPTDKPKNPPAKPTIWSRAKDAIKTGWNYGGGINKANIALTIPFATYDIYSADEGEKGAAVARAGGGIAGGWAGAKIGGATGAAVGSVLPGIGTGAGAIIGGAIGGIGGSILGSQFADSISRLFDFSADDNIIKRINDSSWGQAQNMSVATNMNISQMQYDGASASFNNIAEQSGQTQLQSAQAQMDSQQQMYLGFRDFVSDIWNGITDTANIAGQMQLESNQIQVEGQKQVFSGLKDFTTEIWNGITDTANTAGQMQVQNAQVQAQANMEMWNSVQQSAASAWESIQSKWGEAVGWFTGNIYNPLENLAQSAGAGIANGINSAIATIQSAWAGVVNWFETNVFSPIRQKYIELKNSAPSPVQSVLSFVDGGIGKNATGTMNWTGGLTEINEQGGEIVDLPTGSRIYPAQTTERIIQRELAENTSNTGGGNVTITGNTFIVRNEQDIDEIAYRLMSIMRQVNANYGGAY</sequence>
<keyword evidence="1" id="KW-1188">Viral release from host cell</keyword>